<dbReference type="SUPFAM" id="SSF53590">
    <property type="entry name" value="Nucleoside hydrolase"/>
    <property type="match status" value="1"/>
</dbReference>
<evidence type="ECO:0000256" key="1">
    <source>
        <dbReference type="ARBA" id="ARBA00009176"/>
    </source>
</evidence>
<dbReference type="PANTHER" id="PTHR46190:SF1">
    <property type="entry name" value="SI:CH211-201H21.5"/>
    <property type="match status" value="1"/>
</dbReference>
<evidence type="ECO:0000259" key="3">
    <source>
        <dbReference type="Pfam" id="PF01156"/>
    </source>
</evidence>
<sequence>MDGATEPTWTYSRRPPPPDPPRHPKESQLLPLPLPLLRPLRVQGAALPNPNSHTCNGHLPGPHFVADLKTATMTKKIPLLIDTDPGVDDALALLMAFADERHDVVALTIAAGNVGLQYTVRNALKLCDIVGRTDVPVFAGSPDPLLHPSVDAAHVHGRDGYGDVDLPPPSRQADAEHAALAILRLSHEHAGELMLVMLGPLTNLALALKLDPTLPQRIKRIVVMGGAVTCHGNITPAAEFNIAFDPEAAHVVFTAFPHLLVSDWEATVAHGLPLTEAEQWLGADSDRARFYELISRKTRGLSEDSKGGRWYTADALAMAWALNPEGQLQVESRPLNVELNGTFSRGATIVDWNRQSGQPDNCDLLMAYDQERFEALVRQALGAD</sequence>
<evidence type="ECO:0000256" key="2">
    <source>
        <dbReference type="SAM" id="MobiDB-lite"/>
    </source>
</evidence>
<accession>A0AA39CTL2</accession>
<reference evidence="4" key="1">
    <citation type="submission" date="2022-10" db="EMBL/GenBank/DDBJ databases">
        <title>Culturing micro-colonial fungi from biological soil crusts in the Mojave desert and describing Neophaeococcomyces mojavensis, and introducing the new genera and species Taxawa tesnikishii.</title>
        <authorList>
            <person name="Kurbessoian T."/>
            <person name="Stajich J.E."/>
        </authorList>
    </citation>
    <scope>NUCLEOTIDE SEQUENCE</scope>
    <source>
        <strain evidence="4">TK_35</strain>
    </source>
</reference>
<dbReference type="EMBL" id="JAPDRN010000113">
    <property type="protein sequence ID" value="KAJ9621754.1"/>
    <property type="molecule type" value="Genomic_DNA"/>
</dbReference>
<proteinExistence type="inferred from homology"/>
<evidence type="ECO:0000313" key="4">
    <source>
        <dbReference type="EMBL" id="KAJ9621754.1"/>
    </source>
</evidence>
<comment type="similarity">
    <text evidence="1">Belongs to the IUNH family.</text>
</comment>
<dbReference type="Gene3D" id="3.90.245.10">
    <property type="entry name" value="Ribonucleoside hydrolase-like"/>
    <property type="match status" value="1"/>
</dbReference>
<organism evidence="4">
    <name type="scientific">Knufia peltigerae</name>
    <dbReference type="NCBI Taxonomy" id="1002370"/>
    <lineage>
        <taxon>Eukaryota</taxon>
        <taxon>Fungi</taxon>
        <taxon>Dikarya</taxon>
        <taxon>Ascomycota</taxon>
        <taxon>Pezizomycotina</taxon>
        <taxon>Eurotiomycetes</taxon>
        <taxon>Chaetothyriomycetidae</taxon>
        <taxon>Chaetothyriales</taxon>
        <taxon>Trichomeriaceae</taxon>
        <taxon>Knufia</taxon>
    </lineage>
</organism>
<dbReference type="AlphaFoldDB" id="A0AA39CTL2"/>
<feature type="domain" description="Inosine/uridine-preferring nucleoside hydrolase" evidence="3">
    <location>
        <begin position="79"/>
        <end position="374"/>
    </location>
</feature>
<name>A0AA39CTL2_9EURO</name>
<comment type="caution">
    <text evidence="4">The sequence shown here is derived from an EMBL/GenBank/DDBJ whole genome shotgun (WGS) entry which is preliminary data.</text>
</comment>
<dbReference type="InterPro" id="IPR001910">
    <property type="entry name" value="Inosine/uridine_hydrolase_dom"/>
</dbReference>
<dbReference type="InterPro" id="IPR052775">
    <property type="entry name" value="IUN_hydrolase"/>
</dbReference>
<dbReference type="InterPro" id="IPR036452">
    <property type="entry name" value="Ribo_hydro-like"/>
</dbReference>
<dbReference type="Pfam" id="PF01156">
    <property type="entry name" value="IU_nuc_hydro"/>
    <property type="match status" value="1"/>
</dbReference>
<gene>
    <name evidence="4" type="ORF">H2204_011792</name>
</gene>
<dbReference type="GO" id="GO:0016799">
    <property type="term" value="F:hydrolase activity, hydrolyzing N-glycosyl compounds"/>
    <property type="evidence" value="ECO:0007669"/>
    <property type="project" value="InterPro"/>
</dbReference>
<feature type="region of interest" description="Disordered" evidence="2">
    <location>
        <begin position="1"/>
        <end position="28"/>
    </location>
</feature>
<protein>
    <recommendedName>
        <fullName evidence="3">Inosine/uridine-preferring nucleoside hydrolase domain-containing protein</fullName>
    </recommendedName>
</protein>
<dbReference type="CDD" id="cd02649">
    <property type="entry name" value="nuc_hydro_CeIAG"/>
    <property type="match status" value="1"/>
</dbReference>
<dbReference type="PANTHER" id="PTHR46190">
    <property type="entry name" value="SI:CH211-201H21.5-RELATED"/>
    <property type="match status" value="1"/>
</dbReference>